<keyword evidence="2" id="KW-1185">Reference proteome</keyword>
<protein>
    <submittedName>
        <fullName evidence="1">Uncharacterized protein</fullName>
    </submittedName>
</protein>
<organism evidence="1 2">
    <name type="scientific">Ceriporiopsis subvermispora (strain B)</name>
    <name type="common">White-rot fungus</name>
    <name type="synonym">Gelatoporia subvermispora</name>
    <dbReference type="NCBI Taxonomy" id="914234"/>
    <lineage>
        <taxon>Eukaryota</taxon>
        <taxon>Fungi</taxon>
        <taxon>Dikarya</taxon>
        <taxon>Basidiomycota</taxon>
        <taxon>Agaricomycotina</taxon>
        <taxon>Agaricomycetes</taxon>
        <taxon>Polyporales</taxon>
        <taxon>Gelatoporiaceae</taxon>
        <taxon>Gelatoporia</taxon>
    </lineage>
</organism>
<reference evidence="1 2" key="1">
    <citation type="journal article" date="2012" name="Proc. Natl. Acad. Sci. U.S.A.">
        <title>Comparative genomics of Ceriporiopsis subvermispora and Phanerochaete chrysosporium provide insight into selective ligninolysis.</title>
        <authorList>
            <person name="Fernandez-Fueyo E."/>
            <person name="Ruiz-Duenas F.J."/>
            <person name="Ferreira P."/>
            <person name="Floudas D."/>
            <person name="Hibbett D.S."/>
            <person name="Canessa P."/>
            <person name="Larrondo L.F."/>
            <person name="James T.Y."/>
            <person name="Seelenfreund D."/>
            <person name="Lobos S."/>
            <person name="Polanco R."/>
            <person name="Tello M."/>
            <person name="Honda Y."/>
            <person name="Watanabe T."/>
            <person name="Watanabe T."/>
            <person name="Ryu J.S."/>
            <person name="Kubicek C.P."/>
            <person name="Schmoll M."/>
            <person name="Gaskell J."/>
            <person name="Hammel K.E."/>
            <person name="St John F.J."/>
            <person name="Vanden Wymelenberg A."/>
            <person name="Sabat G."/>
            <person name="Splinter BonDurant S."/>
            <person name="Syed K."/>
            <person name="Yadav J.S."/>
            <person name="Doddapaneni H."/>
            <person name="Subramanian V."/>
            <person name="Lavin J.L."/>
            <person name="Oguiza J.A."/>
            <person name="Perez G."/>
            <person name="Pisabarro A.G."/>
            <person name="Ramirez L."/>
            <person name="Santoyo F."/>
            <person name="Master E."/>
            <person name="Coutinho P.M."/>
            <person name="Henrissat B."/>
            <person name="Lombard V."/>
            <person name="Magnuson J.K."/>
            <person name="Kuees U."/>
            <person name="Hori C."/>
            <person name="Igarashi K."/>
            <person name="Samejima M."/>
            <person name="Held B.W."/>
            <person name="Barry K.W."/>
            <person name="LaButti K.M."/>
            <person name="Lapidus A."/>
            <person name="Lindquist E.A."/>
            <person name="Lucas S.M."/>
            <person name="Riley R."/>
            <person name="Salamov A.A."/>
            <person name="Hoffmeister D."/>
            <person name="Schwenk D."/>
            <person name="Hadar Y."/>
            <person name="Yarden O."/>
            <person name="de Vries R.P."/>
            <person name="Wiebenga A."/>
            <person name="Stenlid J."/>
            <person name="Eastwood D."/>
            <person name="Grigoriev I.V."/>
            <person name="Berka R.M."/>
            <person name="Blanchette R.A."/>
            <person name="Kersten P."/>
            <person name="Martinez A.T."/>
            <person name="Vicuna R."/>
            <person name="Cullen D."/>
        </authorList>
    </citation>
    <scope>NUCLEOTIDE SEQUENCE [LARGE SCALE GENOMIC DNA]</scope>
    <source>
        <strain evidence="1 2">B</strain>
    </source>
</reference>
<evidence type="ECO:0000313" key="1">
    <source>
        <dbReference type="EMBL" id="EMD40052.1"/>
    </source>
</evidence>
<sequence length="135" mass="14114">MNGIDFTLSNSAQAAITIVSEFQTPLVSITVSHFLLNLRAAASCASVHATDLHLLDGSTTRAKLSAFVEPLGAPLSLSSDSHLCAGPHEPPVLNEDANCSRGHRQRMSGNCVRHPVVDIGAPRDLARKAGVAHAG</sequence>
<evidence type="ECO:0000313" key="2">
    <source>
        <dbReference type="Proteomes" id="UP000016930"/>
    </source>
</evidence>
<dbReference type="EMBL" id="KB445793">
    <property type="protein sequence ID" value="EMD40052.1"/>
    <property type="molecule type" value="Genomic_DNA"/>
</dbReference>
<dbReference type="AlphaFoldDB" id="M2RNN2"/>
<name>M2RNN2_CERS8</name>
<proteinExistence type="predicted"/>
<dbReference type="Proteomes" id="UP000016930">
    <property type="component" value="Unassembled WGS sequence"/>
</dbReference>
<accession>M2RNN2</accession>
<gene>
    <name evidence="1" type="ORF">CERSUDRAFT_92546</name>
</gene>
<dbReference type="HOGENOM" id="CLU_1885511_0_0_1"/>